<dbReference type="InterPro" id="IPR036282">
    <property type="entry name" value="Glutathione-S-Trfase_C_sf"/>
</dbReference>
<dbReference type="Gramene" id="TVU27217">
    <property type="protein sequence ID" value="TVU27217"/>
    <property type="gene ID" value="EJB05_29813"/>
</dbReference>
<name>A0A5J9UVR9_9POAL</name>
<reference evidence="2 3" key="1">
    <citation type="journal article" date="2019" name="Sci. Rep.">
        <title>A high-quality genome of Eragrostis curvula grass provides insights into Poaceae evolution and supports new strategies to enhance forage quality.</title>
        <authorList>
            <person name="Carballo J."/>
            <person name="Santos B.A.C.M."/>
            <person name="Zappacosta D."/>
            <person name="Garbus I."/>
            <person name="Selva J.P."/>
            <person name="Gallo C.A."/>
            <person name="Diaz A."/>
            <person name="Albertini E."/>
            <person name="Caccamo M."/>
            <person name="Echenique V."/>
        </authorList>
    </citation>
    <scope>NUCLEOTIDE SEQUENCE [LARGE SCALE GENOMIC DNA]</scope>
    <source>
        <strain evidence="3">cv. Victoria</strain>
        <tissue evidence="2">Leaf</tissue>
    </source>
</reference>
<dbReference type="GO" id="GO:0006749">
    <property type="term" value="P:glutathione metabolic process"/>
    <property type="evidence" value="ECO:0007669"/>
    <property type="project" value="InterPro"/>
</dbReference>
<evidence type="ECO:0000313" key="2">
    <source>
        <dbReference type="EMBL" id="TVU27217.1"/>
    </source>
</evidence>
<dbReference type="EMBL" id="RWGY01000013">
    <property type="protein sequence ID" value="TVU27217.1"/>
    <property type="molecule type" value="Genomic_DNA"/>
</dbReference>
<dbReference type="InterPro" id="IPR010987">
    <property type="entry name" value="Glutathione-S-Trfase_C-like"/>
</dbReference>
<keyword evidence="3" id="KW-1185">Reference proteome</keyword>
<dbReference type="CDD" id="cd03185">
    <property type="entry name" value="GST_C_Tau"/>
    <property type="match status" value="1"/>
</dbReference>
<accession>A0A5J9UVR9</accession>
<dbReference type="Proteomes" id="UP000324897">
    <property type="component" value="Chromosome 2"/>
</dbReference>
<dbReference type="SUPFAM" id="SSF47616">
    <property type="entry name" value="GST C-terminal domain-like"/>
    <property type="match status" value="1"/>
</dbReference>
<dbReference type="InterPro" id="IPR004046">
    <property type="entry name" value="GST_C"/>
</dbReference>
<feature type="non-terminal residue" evidence="2">
    <location>
        <position position="1"/>
    </location>
</feature>
<organism evidence="2 3">
    <name type="scientific">Eragrostis curvula</name>
    <name type="common">weeping love grass</name>
    <dbReference type="NCBI Taxonomy" id="38414"/>
    <lineage>
        <taxon>Eukaryota</taxon>
        <taxon>Viridiplantae</taxon>
        <taxon>Streptophyta</taxon>
        <taxon>Embryophyta</taxon>
        <taxon>Tracheophyta</taxon>
        <taxon>Spermatophyta</taxon>
        <taxon>Magnoliopsida</taxon>
        <taxon>Liliopsida</taxon>
        <taxon>Poales</taxon>
        <taxon>Poaceae</taxon>
        <taxon>PACMAD clade</taxon>
        <taxon>Chloridoideae</taxon>
        <taxon>Eragrostideae</taxon>
        <taxon>Eragrostidinae</taxon>
        <taxon>Eragrostis</taxon>
    </lineage>
</organism>
<comment type="caution">
    <text evidence="2">The sequence shown here is derived from an EMBL/GenBank/DDBJ whole genome shotgun (WGS) entry which is preliminary data.</text>
</comment>
<dbReference type="InterPro" id="IPR045074">
    <property type="entry name" value="GST_C_Tau"/>
</dbReference>
<evidence type="ECO:0000313" key="3">
    <source>
        <dbReference type="Proteomes" id="UP000324897"/>
    </source>
</evidence>
<evidence type="ECO:0000259" key="1">
    <source>
        <dbReference type="PROSITE" id="PS50405"/>
    </source>
</evidence>
<proteinExistence type="predicted"/>
<protein>
    <recommendedName>
        <fullName evidence="1">GST C-terminal domain-containing protein</fullName>
    </recommendedName>
</protein>
<dbReference type="AlphaFoldDB" id="A0A5J9UVR9"/>
<dbReference type="Pfam" id="PF00043">
    <property type="entry name" value="GST_C"/>
    <property type="match status" value="1"/>
</dbReference>
<gene>
    <name evidence="2" type="ORF">EJB05_29813</name>
</gene>
<dbReference type="PROSITE" id="PS50405">
    <property type="entry name" value="GST_CTER"/>
    <property type="match status" value="1"/>
</dbReference>
<sequence length="95" mass="10797">MEHLLVLEKELDGKRFFAGEKIGFVDLSLGPLSYVIPIYEEITGVKMITEEKFPSLCAWMASFLSSPIVRDHLPPLDKLKLRPGQYDNPISCMEL</sequence>
<feature type="domain" description="GST C-terminal" evidence="1">
    <location>
        <begin position="1"/>
        <end position="90"/>
    </location>
</feature>
<dbReference type="GO" id="GO:0004364">
    <property type="term" value="F:glutathione transferase activity"/>
    <property type="evidence" value="ECO:0007669"/>
    <property type="project" value="InterPro"/>
</dbReference>
<dbReference type="Gene3D" id="1.20.1050.10">
    <property type="match status" value="1"/>
</dbReference>
<dbReference type="OrthoDB" id="4951845at2759"/>